<evidence type="ECO:0000313" key="2">
    <source>
        <dbReference type="EMBL" id="MDQ0352839.1"/>
    </source>
</evidence>
<keyword evidence="3" id="KW-1185">Reference proteome</keyword>
<reference evidence="2 3" key="1">
    <citation type="submission" date="2023-07" db="EMBL/GenBank/DDBJ databases">
        <title>Genomic Encyclopedia of Type Strains, Phase IV (KMG-IV): sequencing the most valuable type-strain genomes for metagenomic binning, comparative biology and taxonomic classification.</title>
        <authorList>
            <person name="Goeker M."/>
        </authorList>
    </citation>
    <scope>NUCLEOTIDE SEQUENCE [LARGE SCALE GENOMIC DNA]</scope>
    <source>
        <strain evidence="2 3">DSM 15448</strain>
    </source>
</reference>
<gene>
    <name evidence="2" type="ORF">J2R98_002690</name>
</gene>
<comment type="caution">
    <text evidence="2">The sequence shown here is derived from an EMBL/GenBank/DDBJ whole genome shotgun (WGS) entry which is preliminary data.</text>
</comment>
<dbReference type="Proteomes" id="UP001236723">
    <property type="component" value="Unassembled WGS sequence"/>
</dbReference>
<dbReference type="EMBL" id="JAUSUP010000015">
    <property type="protein sequence ID" value="MDQ0352839.1"/>
    <property type="molecule type" value="Genomic_DNA"/>
</dbReference>
<proteinExistence type="predicted"/>
<feature type="chain" id="PRO_5045252134" description="Lipoprotein" evidence="1">
    <location>
        <begin position="21"/>
        <end position="123"/>
    </location>
</feature>
<evidence type="ECO:0008006" key="4">
    <source>
        <dbReference type="Google" id="ProtNLM"/>
    </source>
</evidence>
<protein>
    <recommendedName>
        <fullName evidence="4">Lipoprotein</fullName>
    </recommendedName>
</protein>
<evidence type="ECO:0000256" key="1">
    <source>
        <dbReference type="SAM" id="SignalP"/>
    </source>
</evidence>
<organism evidence="2 3">
    <name type="scientific">Alkalibacillus filiformis</name>
    <dbReference type="NCBI Taxonomy" id="200990"/>
    <lineage>
        <taxon>Bacteria</taxon>
        <taxon>Bacillati</taxon>
        <taxon>Bacillota</taxon>
        <taxon>Bacilli</taxon>
        <taxon>Bacillales</taxon>
        <taxon>Bacillaceae</taxon>
        <taxon>Alkalibacillus</taxon>
    </lineage>
</organism>
<keyword evidence="1" id="KW-0732">Signal</keyword>
<dbReference type="PROSITE" id="PS51257">
    <property type="entry name" value="PROKAR_LIPOPROTEIN"/>
    <property type="match status" value="1"/>
</dbReference>
<feature type="signal peptide" evidence="1">
    <location>
        <begin position="1"/>
        <end position="20"/>
    </location>
</feature>
<accession>A0ABU0DWX1</accession>
<name>A0ABU0DWX1_9BACI</name>
<dbReference type="RefSeq" id="WP_307069741.1">
    <property type="nucleotide sequence ID" value="NZ_JAUSUP010000015.1"/>
</dbReference>
<sequence>MNFKLFISFLAIFLLVGCMNNESTFSYEYELNSIEEEDHDEVQKWINKPNQTPTRTYQVNDEINNRHYIYGHSKTYSAVDVEENDGTITLTFSNEKQATSEQDALVKIKINPKSIDSVVLKTK</sequence>
<evidence type="ECO:0000313" key="3">
    <source>
        <dbReference type="Proteomes" id="UP001236723"/>
    </source>
</evidence>